<reference evidence="5 6" key="1">
    <citation type="submission" date="2024-09" db="EMBL/GenBank/DDBJ databases">
        <authorList>
            <person name="Sun Q."/>
            <person name="Mori K."/>
        </authorList>
    </citation>
    <scope>NUCLEOTIDE SEQUENCE [LARGE SCALE GENOMIC DNA]</scope>
    <source>
        <strain evidence="5 6">JCM 3324</strain>
    </source>
</reference>
<dbReference type="InterPro" id="IPR011032">
    <property type="entry name" value="GroES-like_sf"/>
</dbReference>
<keyword evidence="6" id="KW-1185">Reference proteome</keyword>
<dbReference type="InterPro" id="IPR050129">
    <property type="entry name" value="Zn_alcohol_dh"/>
</dbReference>
<comment type="caution">
    <text evidence="5">The sequence shown here is derived from an EMBL/GenBank/DDBJ whole genome shotgun (WGS) entry which is preliminary data.</text>
</comment>
<dbReference type="SUPFAM" id="SSF50129">
    <property type="entry name" value="GroES-like"/>
    <property type="match status" value="1"/>
</dbReference>
<name>A0ABV5NQM3_9ACTN</name>
<evidence type="ECO:0000256" key="1">
    <source>
        <dbReference type="ARBA" id="ARBA00001947"/>
    </source>
</evidence>
<dbReference type="Gene3D" id="3.90.180.10">
    <property type="entry name" value="Medium-chain alcohol dehydrogenases, catalytic domain"/>
    <property type="match status" value="1"/>
</dbReference>
<organism evidence="5 6">
    <name type="scientific">Nonomuraea salmonea</name>
    <dbReference type="NCBI Taxonomy" id="46181"/>
    <lineage>
        <taxon>Bacteria</taxon>
        <taxon>Bacillati</taxon>
        <taxon>Actinomycetota</taxon>
        <taxon>Actinomycetes</taxon>
        <taxon>Streptosporangiales</taxon>
        <taxon>Streptosporangiaceae</taxon>
        <taxon>Nonomuraea</taxon>
    </lineage>
</organism>
<sequence>MISAVVMPGPGAPLEPRAYERPDLEPGAVLLRTLGSEVCGTDVHLWEGRLAGVPYPIIPGHISVGKVAELGPGASARDIWGEPLEIGQTVTFHDVHGTCGQCWFCTVAHATTRCPERKVYGVTMPADEGLFGGWAEYVHLKPGVHVVALPPDLDWRAFLAGGCGLPTALHAATLGDIAFGDTVIVQGTGPVGLCAMALAQLRGAGQVIAIGGSRVRLQAAGRLGADLVLDIDAMTPDERLETVRDVTGGRGADVTIEATGVPAAVPEGMRLTRDAGRYVVAGQYTDTGDATFNPHRDLNRRHLDVRGCWGSDAGHLWRGVQVLARYQRLFPWASLISGEYDLRDAQRALADVAAQRVVKALIVPRAGRS</sequence>
<evidence type="ECO:0000313" key="6">
    <source>
        <dbReference type="Proteomes" id="UP001589568"/>
    </source>
</evidence>
<dbReference type="InterPro" id="IPR013154">
    <property type="entry name" value="ADH-like_N"/>
</dbReference>
<dbReference type="PANTHER" id="PTHR43401:SF1">
    <property type="entry name" value="ENOYL REDUCTASE (ER) DOMAIN-CONTAINING PROTEIN"/>
    <property type="match status" value="1"/>
</dbReference>
<evidence type="ECO:0000256" key="2">
    <source>
        <dbReference type="ARBA" id="ARBA00023002"/>
    </source>
</evidence>
<comment type="cofactor">
    <cofactor evidence="1">
        <name>Zn(2+)</name>
        <dbReference type="ChEBI" id="CHEBI:29105"/>
    </cofactor>
</comment>
<dbReference type="Gene3D" id="3.40.50.720">
    <property type="entry name" value="NAD(P)-binding Rossmann-like Domain"/>
    <property type="match status" value="1"/>
</dbReference>
<evidence type="ECO:0000259" key="4">
    <source>
        <dbReference type="Pfam" id="PF08240"/>
    </source>
</evidence>
<dbReference type="RefSeq" id="WP_345386674.1">
    <property type="nucleotide sequence ID" value="NZ_BAAAXS010000001.1"/>
</dbReference>
<evidence type="ECO:0000313" key="5">
    <source>
        <dbReference type="EMBL" id="MFB9472617.1"/>
    </source>
</evidence>
<dbReference type="PANTHER" id="PTHR43401">
    <property type="entry name" value="L-THREONINE 3-DEHYDROGENASE"/>
    <property type="match status" value="1"/>
</dbReference>
<dbReference type="InterPro" id="IPR013149">
    <property type="entry name" value="ADH-like_C"/>
</dbReference>
<proteinExistence type="predicted"/>
<evidence type="ECO:0000259" key="3">
    <source>
        <dbReference type="Pfam" id="PF00107"/>
    </source>
</evidence>
<keyword evidence="2" id="KW-0560">Oxidoreductase</keyword>
<feature type="domain" description="Alcohol dehydrogenase-like C-terminal" evidence="3">
    <location>
        <begin position="190"/>
        <end position="314"/>
    </location>
</feature>
<accession>A0ABV5NQM3</accession>
<dbReference type="SUPFAM" id="SSF51735">
    <property type="entry name" value="NAD(P)-binding Rossmann-fold domains"/>
    <property type="match status" value="1"/>
</dbReference>
<dbReference type="CDD" id="cd08231">
    <property type="entry name" value="MDR_TM0436_like"/>
    <property type="match status" value="1"/>
</dbReference>
<gene>
    <name evidence="5" type="ORF">ACFFR3_24205</name>
</gene>
<dbReference type="EMBL" id="JBHMCF010000029">
    <property type="protein sequence ID" value="MFB9472617.1"/>
    <property type="molecule type" value="Genomic_DNA"/>
</dbReference>
<dbReference type="InterPro" id="IPR036291">
    <property type="entry name" value="NAD(P)-bd_dom_sf"/>
</dbReference>
<dbReference type="Pfam" id="PF08240">
    <property type="entry name" value="ADH_N"/>
    <property type="match status" value="1"/>
</dbReference>
<dbReference type="Proteomes" id="UP001589568">
    <property type="component" value="Unassembled WGS sequence"/>
</dbReference>
<protein>
    <submittedName>
        <fullName evidence="5">Zinc-binding dehydrogenase</fullName>
    </submittedName>
</protein>
<feature type="domain" description="Alcohol dehydrogenase-like N-terminal" evidence="4">
    <location>
        <begin position="26"/>
        <end position="150"/>
    </location>
</feature>
<dbReference type="Pfam" id="PF00107">
    <property type="entry name" value="ADH_zinc_N"/>
    <property type="match status" value="1"/>
</dbReference>